<keyword evidence="2 3" id="KW-0808">Transferase</keyword>
<dbReference type="Gene3D" id="3.20.20.330">
    <property type="entry name" value="Homocysteine-binding-like domain"/>
    <property type="match status" value="1"/>
</dbReference>
<proteinExistence type="predicted"/>
<feature type="binding site" evidence="3">
    <location>
        <position position="208"/>
    </location>
    <ligand>
        <name>Zn(2+)</name>
        <dbReference type="ChEBI" id="CHEBI:29105"/>
    </ligand>
</feature>
<dbReference type="InterPro" id="IPR017226">
    <property type="entry name" value="BHMT-like"/>
</dbReference>
<dbReference type="PIRSF" id="PIRSF037505">
    <property type="entry name" value="Betaine_HMT"/>
    <property type="match status" value="1"/>
</dbReference>
<keyword evidence="1 3" id="KW-0489">Methyltransferase</keyword>
<dbReference type="InterPro" id="IPR003726">
    <property type="entry name" value="HCY_dom"/>
</dbReference>
<sequence>MTKQEFARWAGRELILMDGATGSNLMAAGMPQRESAELWILKNPEIVKKLQSEYAKAGSRIVYACTFTANRISLKKHGLVDRVEELNIRLAGLTKEAVQGKAYVAGDLTMTGELMEPLGDMTREELFAVYSEQIRALVRGGVDLLGIETMLSLDETLTALDAANEVCDLPMMCSFTVNEKGMTLYGTDVAEAVPALEEHGAAAIGVNCSLGPDQLEGVIARIKDKATVPIIAKPNAGLPGTDRAGNVSYSMDEATFAQHMKKLVTAGAGIIGGCCGTTPAYIAELKKEL</sequence>
<keyword evidence="3" id="KW-0479">Metal-binding</keyword>
<feature type="domain" description="Hcy-binding" evidence="4">
    <location>
        <begin position="3"/>
        <end position="289"/>
    </location>
</feature>
<dbReference type="SUPFAM" id="SSF82282">
    <property type="entry name" value="Homocysteine S-methyltransferase"/>
    <property type="match status" value="1"/>
</dbReference>
<evidence type="ECO:0000256" key="1">
    <source>
        <dbReference type="ARBA" id="ARBA00022603"/>
    </source>
</evidence>
<dbReference type="InterPro" id="IPR036589">
    <property type="entry name" value="HCY_dom_sf"/>
</dbReference>
<keyword evidence="6" id="KW-1185">Reference proteome</keyword>
<dbReference type="RefSeq" id="WP_028527725.1">
    <property type="nucleotide sequence ID" value="NZ_CABLBR010000004.1"/>
</dbReference>
<organism evidence="5 6">
    <name type="scientific">Ruminococcus gauvreauii</name>
    <dbReference type="NCBI Taxonomy" id="438033"/>
    <lineage>
        <taxon>Bacteria</taxon>
        <taxon>Bacillati</taxon>
        <taxon>Bacillota</taxon>
        <taxon>Clostridia</taxon>
        <taxon>Eubacteriales</taxon>
        <taxon>Oscillospiraceae</taxon>
        <taxon>Ruminococcus</taxon>
    </lineage>
</organism>
<protein>
    <submittedName>
        <fullName evidence="5">Homocysteine S-methyltransferase family protein</fullName>
    </submittedName>
</protein>
<dbReference type="EMBL" id="CP102290">
    <property type="protein sequence ID" value="UWP61251.1"/>
    <property type="molecule type" value="Genomic_DNA"/>
</dbReference>
<dbReference type="Pfam" id="PF02574">
    <property type="entry name" value="S-methyl_trans"/>
    <property type="match status" value="1"/>
</dbReference>
<keyword evidence="3" id="KW-0862">Zinc</keyword>
<feature type="binding site" evidence="3">
    <location>
        <position position="274"/>
    </location>
    <ligand>
        <name>Zn(2+)</name>
        <dbReference type="ChEBI" id="CHEBI:29105"/>
    </ligand>
</feature>
<accession>A0ABY5VMV9</accession>
<evidence type="ECO:0000256" key="2">
    <source>
        <dbReference type="ARBA" id="ARBA00022679"/>
    </source>
</evidence>
<dbReference type="PANTHER" id="PTHR11103:SF18">
    <property type="entry name" value="SLR1189 PROTEIN"/>
    <property type="match status" value="1"/>
</dbReference>
<reference evidence="5" key="1">
    <citation type="journal article" date="2022" name="Cell">
        <title>Design, construction, and in vivo augmentation of a complex gut microbiome.</title>
        <authorList>
            <person name="Cheng A.G."/>
            <person name="Ho P.Y."/>
            <person name="Aranda-Diaz A."/>
            <person name="Jain S."/>
            <person name="Yu F.B."/>
            <person name="Meng X."/>
            <person name="Wang M."/>
            <person name="Iakiviak M."/>
            <person name="Nagashima K."/>
            <person name="Zhao A."/>
            <person name="Murugkar P."/>
            <person name="Patil A."/>
            <person name="Atabakhsh K."/>
            <person name="Weakley A."/>
            <person name="Yan J."/>
            <person name="Brumbaugh A.R."/>
            <person name="Higginbottom S."/>
            <person name="Dimas A."/>
            <person name="Shiver A.L."/>
            <person name="Deutschbauer A."/>
            <person name="Neff N."/>
            <person name="Sonnenburg J.L."/>
            <person name="Huang K.C."/>
            <person name="Fischbach M.A."/>
        </authorList>
    </citation>
    <scope>NUCLEOTIDE SEQUENCE</scope>
    <source>
        <strain evidence="5">DSM 19829</strain>
    </source>
</reference>
<comment type="cofactor">
    <cofactor evidence="3">
        <name>Zn(2+)</name>
        <dbReference type="ChEBI" id="CHEBI:29105"/>
    </cofactor>
</comment>
<evidence type="ECO:0000256" key="3">
    <source>
        <dbReference type="PROSITE-ProRule" id="PRU00333"/>
    </source>
</evidence>
<evidence type="ECO:0000313" key="5">
    <source>
        <dbReference type="EMBL" id="UWP61251.1"/>
    </source>
</evidence>
<name>A0ABY5VMV9_9FIRM</name>
<gene>
    <name evidence="5" type="ORF">NQ502_09580</name>
</gene>
<dbReference type="PROSITE" id="PS50970">
    <property type="entry name" value="HCY"/>
    <property type="match status" value="1"/>
</dbReference>
<dbReference type="PANTHER" id="PTHR11103">
    <property type="entry name" value="SLR1189 PROTEIN"/>
    <property type="match status" value="1"/>
</dbReference>
<dbReference type="Proteomes" id="UP001060164">
    <property type="component" value="Chromosome"/>
</dbReference>
<evidence type="ECO:0000259" key="4">
    <source>
        <dbReference type="PROSITE" id="PS50970"/>
    </source>
</evidence>
<evidence type="ECO:0000313" key="6">
    <source>
        <dbReference type="Proteomes" id="UP001060164"/>
    </source>
</evidence>
<feature type="binding site" evidence="3">
    <location>
        <position position="275"/>
    </location>
    <ligand>
        <name>Zn(2+)</name>
        <dbReference type="ChEBI" id="CHEBI:29105"/>
    </ligand>
</feature>